<evidence type="ECO:0000256" key="1">
    <source>
        <dbReference type="SAM" id="MobiDB-lite"/>
    </source>
</evidence>
<keyword evidence="2" id="KW-0732">Signal</keyword>
<feature type="compositionally biased region" description="Low complexity" evidence="1">
    <location>
        <begin position="294"/>
        <end position="317"/>
    </location>
</feature>
<dbReference type="RefSeq" id="WP_057848604.1">
    <property type="nucleotide sequence ID" value="NZ_LLXX01000017.1"/>
</dbReference>
<evidence type="ECO:0000256" key="2">
    <source>
        <dbReference type="SAM" id="SignalP"/>
    </source>
</evidence>
<feature type="chain" id="PRO_5006443548" description="FecR protein domain-containing protein" evidence="2">
    <location>
        <begin position="26"/>
        <end position="368"/>
    </location>
</feature>
<sequence>MRAILHVTRALAAAFVLATASAAFAADGDDWTVHKSSGEVWLAGSGVQQASLKQEDVLKPGDTVRTGRTGRVLLKRGDEMILVSPNSVIGVPAQKKEGLSTTIVQQAGSILLDVEKRSVKHFEVETPYLAAVVKGTQFSVTVNAGKTTVDVVRGQVEVADFKSGQIAQVMAGQHATAFATGKTGLSLGGSGTLAPIEQGKPRAPSVERVPVPRGGFTAIRHATNGQAVQPVRHASVQPAKHGVTRISSSIGEVRLNVHRVTNGLARDKSAAHGGARNAANKDTIWGSSGSGTDVASANSGQGNSSVAASGSSSATGAAAASPVSSTVAAVSGGGNGNNGSGNGNGNGNGNANGNGNGNGNAYGRYKNR</sequence>
<reference evidence="4 5" key="1">
    <citation type="submission" date="2014-03" db="EMBL/GenBank/DDBJ databases">
        <title>Bradyrhizobium valentinum sp. nov., isolated from effective nodules of Lupinus mariae-josephae, a lupine endemic of basic-lime soils in Eastern Spain.</title>
        <authorList>
            <person name="Duran D."/>
            <person name="Rey L."/>
            <person name="Navarro A."/>
            <person name="Busquets A."/>
            <person name="Imperial J."/>
            <person name="Ruiz-Argueso T."/>
        </authorList>
    </citation>
    <scope>NUCLEOTIDE SEQUENCE [LARGE SCALE GENOMIC DNA]</scope>
    <source>
        <strain evidence="4 5">LmjM3</strain>
    </source>
</reference>
<evidence type="ECO:0000313" key="5">
    <source>
        <dbReference type="Proteomes" id="UP000051913"/>
    </source>
</evidence>
<comment type="caution">
    <text evidence="4">The sequence shown here is derived from an EMBL/GenBank/DDBJ whole genome shotgun (WGS) entry which is preliminary data.</text>
</comment>
<gene>
    <name evidence="4" type="ORF">CP49_22480</name>
</gene>
<name>A0A0R3M0C9_9BRAD</name>
<dbReference type="STRING" id="1518501.CQ10_20845"/>
<dbReference type="InterPro" id="IPR006860">
    <property type="entry name" value="FecR"/>
</dbReference>
<organism evidence="4 5">
    <name type="scientific">Bradyrhizobium valentinum</name>
    <dbReference type="NCBI Taxonomy" id="1518501"/>
    <lineage>
        <taxon>Bacteria</taxon>
        <taxon>Pseudomonadati</taxon>
        <taxon>Pseudomonadota</taxon>
        <taxon>Alphaproteobacteria</taxon>
        <taxon>Hyphomicrobiales</taxon>
        <taxon>Nitrobacteraceae</taxon>
        <taxon>Bradyrhizobium</taxon>
    </lineage>
</organism>
<dbReference type="Gene3D" id="2.60.120.1440">
    <property type="match status" value="1"/>
</dbReference>
<dbReference type="PANTHER" id="PTHR38731">
    <property type="entry name" value="LIPL45-RELATED LIPOPROTEIN-RELATED"/>
    <property type="match status" value="1"/>
</dbReference>
<feature type="region of interest" description="Disordered" evidence="1">
    <location>
        <begin position="266"/>
        <end position="317"/>
    </location>
</feature>
<evidence type="ECO:0000259" key="3">
    <source>
        <dbReference type="Pfam" id="PF04773"/>
    </source>
</evidence>
<feature type="compositionally biased region" description="Gly residues" evidence="1">
    <location>
        <begin position="339"/>
        <end position="360"/>
    </location>
</feature>
<keyword evidence="5" id="KW-1185">Reference proteome</keyword>
<feature type="signal peptide" evidence="2">
    <location>
        <begin position="1"/>
        <end position="25"/>
    </location>
</feature>
<protein>
    <recommendedName>
        <fullName evidence="3">FecR protein domain-containing protein</fullName>
    </recommendedName>
</protein>
<feature type="domain" description="FecR protein" evidence="3">
    <location>
        <begin position="62"/>
        <end position="157"/>
    </location>
</feature>
<proteinExistence type="predicted"/>
<dbReference type="PANTHER" id="PTHR38731:SF3">
    <property type="entry name" value="BLL6125 PROTEIN"/>
    <property type="match status" value="1"/>
</dbReference>
<dbReference type="Pfam" id="PF04773">
    <property type="entry name" value="FecR"/>
    <property type="match status" value="1"/>
</dbReference>
<dbReference type="EMBL" id="LLXX01000017">
    <property type="protein sequence ID" value="KRR13624.1"/>
    <property type="molecule type" value="Genomic_DNA"/>
</dbReference>
<feature type="region of interest" description="Disordered" evidence="1">
    <location>
        <begin position="339"/>
        <end position="368"/>
    </location>
</feature>
<evidence type="ECO:0000313" key="4">
    <source>
        <dbReference type="EMBL" id="KRR13624.1"/>
    </source>
</evidence>
<dbReference type="AlphaFoldDB" id="A0A0R3M0C9"/>
<dbReference type="Proteomes" id="UP000051913">
    <property type="component" value="Unassembled WGS sequence"/>
</dbReference>
<accession>A0A0R3M0C9</accession>